<dbReference type="Pfam" id="PF01609">
    <property type="entry name" value="DDE_Tnp_1"/>
    <property type="match status" value="1"/>
</dbReference>
<dbReference type="GO" id="GO:0004803">
    <property type="term" value="F:transposase activity"/>
    <property type="evidence" value="ECO:0007669"/>
    <property type="project" value="InterPro"/>
</dbReference>
<dbReference type="RefSeq" id="WP_161967995.1">
    <property type="nucleotide sequence ID" value="NZ_NIDE01000017.1"/>
</dbReference>
<accession>A0A225DGS1</accession>
<dbReference type="AlphaFoldDB" id="A0A225DGS1"/>
<dbReference type="OrthoDB" id="258760at2"/>
<name>A0A225DGS1_9BACT</name>
<gene>
    <name evidence="2" type="ORF">FRUB_09139</name>
</gene>
<evidence type="ECO:0000313" key="2">
    <source>
        <dbReference type="EMBL" id="OWK36576.1"/>
    </source>
</evidence>
<comment type="caution">
    <text evidence="2">The sequence shown here is derived from an EMBL/GenBank/DDBJ whole genome shotgun (WGS) entry which is preliminary data.</text>
</comment>
<dbReference type="Proteomes" id="UP000214646">
    <property type="component" value="Unassembled WGS sequence"/>
</dbReference>
<proteinExistence type="predicted"/>
<dbReference type="GO" id="GO:0006313">
    <property type="term" value="P:DNA transposition"/>
    <property type="evidence" value="ECO:0007669"/>
    <property type="project" value="InterPro"/>
</dbReference>
<dbReference type="SUPFAM" id="SSF53098">
    <property type="entry name" value="Ribonuclease H-like"/>
    <property type="match status" value="1"/>
</dbReference>
<dbReference type="InterPro" id="IPR002559">
    <property type="entry name" value="Transposase_11"/>
</dbReference>
<dbReference type="InterPro" id="IPR012337">
    <property type="entry name" value="RNaseH-like_sf"/>
</dbReference>
<evidence type="ECO:0000259" key="1">
    <source>
        <dbReference type="Pfam" id="PF01609"/>
    </source>
</evidence>
<feature type="domain" description="Transposase IS4-like" evidence="1">
    <location>
        <begin position="23"/>
        <end position="86"/>
    </location>
</feature>
<keyword evidence="3" id="KW-1185">Reference proteome</keyword>
<sequence length="130" mass="14582">MEGVREAGRLLAGRLPDEPANCRRQKLRAAARAKGHPEPSAARLAWCAWTLPVTNVPGELLTPPEAVVLYRARWQVELLFKRWKSQDLVAVLSDSTVVRQMVRVWSRLLAAVIQHWLVVATAWGTRPEVG</sequence>
<protein>
    <submittedName>
        <fullName evidence="2">Mobile element protein</fullName>
    </submittedName>
</protein>
<reference evidence="3" key="1">
    <citation type="submission" date="2017-06" db="EMBL/GenBank/DDBJ databases">
        <title>Genome analysis of Fimbriiglobus ruber SP5, the first member of the order Planctomycetales with confirmed chitinolytic capability.</title>
        <authorList>
            <person name="Ravin N.V."/>
            <person name="Rakitin A.L."/>
            <person name="Ivanova A.A."/>
            <person name="Beletsky A.V."/>
            <person name="Kulichevskaya I.S."/>
            <person name="Mardanov A.V."/>
            <person name="Dedysh S.N."/>
        </authorList>
    </citation>
    <scope>NUCLEOTIDE SEQUENCE [LARGE SCALE GENOMIC DNA]</scope>
    <source>
        <strain evidence="3">SP5</strain>
    </source>
</reference>
<dbReference type="EMBL" id="NIDE01000017">
    <property type="protein sequence ID" value="OWK36576.1"/>
    <property type="molecule type" value="Genomic_DNA"/>
</dbReference>
<dbReference type="GO" id="GO:0003677">
    <property type="term" value="F:DNA binding"/>
    <property type="evidence" value="ECO:0007669"/>
    <property type="project" value="InterPro"/>
</dbReference>
<evidence type="ECO:0000313" key="3">
    <source>
        <dbReference type="Proteomes" id="UP000214646"/>
    </source>
</evidence>
<organism evidence="2 3">
    <name type="scientific">Fimbriiglobus ruber</name>
    <dbReference type="NCBI Taxonomy" id="1908690"/>
    <lineage>
        <taxon>Bacteria</taxon>
        <taxon>Pseudomonadati</taxon>
        <taxon>Planctomycetota</taxon>
        <taxon>Planctomycetia</taxon>
        <taxon>Gemmatales</taxon>
        <taxon>Gemmataceae</taxon>
        <taxon>Fimbriiglobus</taxon>
    </lineage>
</organism>